<evidence type="ECO:0000256" key="5">
    <source>
        <dbReference type="ARBA" id="ARBA00062515"/>
    </source>
</evidence>
<evidence type="ECO:0000313" key="9">
    <source>
        <dbReference type="Proteomes" id="UP000528964"/>
    </source>
</evidence>
<evidence type="ECO:0000256" key="4">
    <source>
        <dbReference type="ARBA" id="ARBA00022729"/>
    </source>
</evidence>
<evidence type="ECO:0000313" key="8">
    <source>
        <dbReference type="EMBL" id="MBB3974717.1"/>
    </source>
</evidence>
<dbReference type="Pfam" id="PF13531">
    <property type="entry name" value="SBP_bac_11"/>
    <property type="match status" value="1"/>
</dbReference>
<gene>
    <name evidence="8" type="ORF">GGR24_003404</name>
</gene>
<dbReference type="FunFam" id="3.40.190.10:FF:000035">
    <property type="entry name" value="Molybdate ABC transporter substrate-binding protein"/>
    <property type="match status" value="1"/>
</dbReference>
<dbReference type="Proteomes" id="UP000528964">
    <property type="component" value="Unassembled WGS sequence"/>
</dbReference>
<dbReference type="PANTHER" id="PTHR30632:SF17">
    <property type="entry name" value="MOLYBDATE-BINDING PROTEIN MODA"/>
    <property type="match status" value="1"/>
</dbReference>
<evidence type="ECO:0000256" key="2">
    <source>
        <dbReference type="ARBA" id="ARBA00022505"/>
    </source>
</evidence>
<dbReference type="EMBL" id="JACIDR010000007">
    <property type="protein sequence ID" value="MBB3974717.1"/>
    <property type="molecule type" value="Genomic_DNA"/>
</dbReference>
<reference evidence="8 9" key="1">
    <citation type="submission" date="2020-08" db="EMBL/GenBank/DDBJ databases">
        <title>Genomic Encyclopedia of Type Strains, Phase IV (KMG-IV): sequencing the most valuable type-strain genomes for metagenomic binning, comparative biology and taxonomic classification.</title>
        <authorList>
            <person name="Goeker M."/>
        </authorList>
    </citation>
    <scope>NUCLEOTIDE SEQUENCE [LARGE SCALE GENOMIC DNA]</scope>
    <source>
        <strain evidence="8 9">DSM 25481</strain>
    </source>
</reference>
<comment type="similarity">
    <text evidence="1">Belongs to the bacterial solute-binding protein ModA family.</text>
</comment>
<dbReference type="GO" id="GO:0030288">
    <property type="term" value="C:outer membrane-bounded periplasmic space"/>
    <property type="evidence" value="ECO:0007669"/>
    <property type="project" value="TreeGrafter"/>
</dbReference>
<feature type="binding site" evidence="6">
    <location>
        <position position="182"/>
    </location>
    <ligand>
        <name>molybdate</name>
        <dbReference type="ChEBI" id="CHEBI:36264"/>
    </ligand>
</feature>
<protein>
    <submittedName>
        <fullName evidence="8">Molybdate transport system substrate-binding protein</fullName>
    </submittedName>
</protein>
<evidence type="ECO:0000256" key="6">
    <source>
        <dbReference type="PIRSR" id="PIRSR004846-1"/>
    </source>
</evidence>
<feature type="binding site" evidence="6">
    <location>
        <position position="42"/>
    </location>
    <ligand>
        <name>molybdate</name>
        <dbReference type="ChEBI" id="CHEBI:36264"/>
    </ligand>
</feature>
<comment type="subunit">
    <text evidence="5">The complex is composed of two ATP-binding proteins (ModC), two transmembrane proteins (ModB) and a solute-binding protein (ModA).</text>
</comment>
<feature type="binding site" evidence="6">
    <location>
        <position position="69"/>
    </location>
    <ligand>
        <name>molybdate</name>
        <dbReference type="ChEBI" id="CHEBI:36264"/>
    </ligand>
</feature>
<dbReference type="InterPro" id="IPR005950">
    <property type="entry name" value="ModA"/>
</dbReference>
<feature type="signal peptide" evidence="7">
    <location>
        <begin position="1"/>
        <end position="26"/>
    </location>
</feature>
<evidence type="ECO:0000256" key="3">
    <source>
        <dbReference type="ARBA" id="ARBA00022723"/>
    </source>
</evidence>
<keyword evidence="2 6" id="KW-0500">Molybdenum</keyword>
<dbReference type="PANTHER" id="PTHR30632">
    <property type="entry name" value="MOLYBDATE-BINDING PERIPLASMIC PROTEIN"/>
    <property type="match status" value="1"/>
</dbReference>
<dbReference type="Gene3D" id="3.40.190.10">
    <property type="entry name" value="Periplasmic binding protein-like II"/>
    <property type="match status" value="2"/>
</dbReference>
<keyword evidence="9" id="KW-1185">Reference proteome</keyword>
<feature type="binding site" evidence="6">
    <location>
        <position position="200"/>
    </location>
    <ligand>
        <name>molybdate</name>
        <dbReference type="ChEBI" id="CHEBI:36264"/>
    </ligand>
</feature>
<evidence type="ECO:0000256" key="1">
    <source>
        <dbReference type="ARBA" id="ARBA00009175"/>
    </source>
</evidence>
<dbReference type="AlphaFoldDB" id="A0A7W6GH40"/>
<sequence length="269" mass="27688">MTFARHLFAALLLGLSFATAPLPAHARDDAADKPVVVFAAASLKNALDAVAREWTRSSGVEVKASYAASSALARQLEQDAPADLFISADTAWMNYVADRKLIAADSRLDLLGNRLVLVAGPDWKKGDVDLGPGFDLSGALGAGRLAMGDVNSVPAGRYGKAALTSLGLWESVASRVAGAENVRAALALVARGEAPLGVVYKTDAAADPSVRIVGTFPADSHPAIVYPAARLTTSDNGQAAAFLKYLASAPARKIFEAAGFAVLAPASGS</sequence>
<name>A0A7W6GH40_9HYPH</name>
<comment type="caution">
    <text evidence="8">The sequence shown here is derived from an EMBL/GenBank/DDBJ whole genome shotgun (WGS) entry which is preliminary data.</text>
</comment>
<dbReference type="NCBIfam" id="TIGR01256">
    <property type="entry name" value="modA"/>
    <property type="match status" value="1"/>
</dbReference>
<dbReference type="GO" id="GO:0046872">
    <property type="term" value="F:metal ion binding"/>
    <property type="evidence" value="ECO:0007669"/>
    <property type="project" value="UniProtKB-KW"/>
</dbReference>
<dbReference type="NCBIfam" id="NF007958">
    <property type="entry name" value="PRK10677.1"/>
    <property type="match status" value="1"/>
</dbReference>
<keyword evidence="4 7" id="KW-0732">Signal</keyword>
<feature type="binding site" evidence="6">
    <location>
        <position position="155"/>
    </location>
    <ligand>
        <name>molybdate</name>
        <dbReference type="ChEBI" id="CHEBI:36264"/>
    </ligand>
</feature>
<dbReference type="SUPFAM" id="SSF53850">
    <property type="entry name" value="Periplasmic binding protein-like II"/>
    <property type="match status" value="1"/>
</dbReference>
<dbReference type="GO" id="GO:0015689">
    <property type="term" value="P:molybdate ion transport"/>
    <property type="evidence" value="ECO:0007669"/>
    <property type="project" value="InterPro"/>
</dbReference>
<feature type="chain" id="PRO_5031415319" evidence="7">
    <location>
        <begin position="27"/>
        <end position="269"/>
    </location>
</feature>
<organism evidence="8 9">
    <name type="scientific">Hansschlegelia beijingensis</name>
    <dbReference type="NCBI Taxonomy" id="1133344"/>
    <lineage>
        <taxon>Bacteria</taxon>
        <taxon>Pseudomonadati</taxon>
        <taxon>Pseudomonadota</taxon>
        <taxon>Alphaproteobacteria</taxon>
        <taxon>Hyphomicrobiales</taxon>
        <taxon>Methylopilaceae</taxon>
        <taxon>Hansschlegelia</taxon>
    </lineage>
</organism>
<dbReference type="RefSeq" id="WP_183396567.1">
    <property type="nucleotide sequence ID" value="NZ_JACIDR010000007.1"/>
</dbReference>
<keyword evidence="3 6" id="KW-0479">Metal-binding</keyword>
<dbReference type="GO" id="GO:0030973">
    <property type="term" value="F:molybdate ion binding"/>
    <property type="evidence" value="ECO:0007669"/>
    <property type="project" value="TreeGrafter"/>
</dbReference>
<evidence type="ECO:0000256" key="7">
    <source>
        <dbReference type="SAM" id="SignalP"/>
    </source>
</evidence>
<dbReference type="GO" id="GO:1901359">
    <property type="term" value="F:tungstate binding"/>
    <property type="evidence" value="ECO:0007669"/>
    <property type="project" value="UniProtKB-ARBA"/>
</dbReference>
<dbReference type="PIRSF" id="PIRSF004846">
    <property type="entry name" value="ModA"/>
    <property type="match status" value="1"/>
</dbReference>
<proteinExistence type="inferred from homology"/>
<accession>A0A7W6GH40</accession>
<dbReference type="InterPro" id="IPR050682">
    <property type="entry name" value="ModA/WtpA"/>
</dbReference>